<dbReference type="PANTHER" id="PTHR24042">
    <property type="entry name" value="NEL HOMOLOG"/>
    <property type="match status" value="1"/>
</dbReference>
<dbReference type="SMART" id="SM00214">
    <property type="entry name" value="VWC"/>
    <property type="match status" value="4"/>
</dbReference>
<dbReference type="FunFam" id="2.10.25.10:FF:000005">
    <property type="entry name" value="Fibrillin 2"/>
    <property type="match status" value="1"/>
</dbReference>
<evidence type="ECO:0000256" key="2">
    <source>
        <dbReference type="ARBA" id="ARBA00022729"/>
    </source>
</evidence>
<dbReference type="Gene3D" id="6.20.200.20">
    <property type="match status" value="2"/>
</dbReference>
<dbReference type="Gene3D" id="2.10.70.10">
    <property type="entry name" value="Complement Module, domain 1"/>
    <property type="match status" value="2"/>
</dbReference>
<dbReference type="GO" id="GO:0008201">
    <property type="term" value="F:heparin binding"/>
    <property type="evidence" value="ECO:0007669"/>
    <property type="project" value="TreeGrafter"/>
</dbReference>
<dbReference type="Pfam" id="PF07645">
    <property type="entry name" value="EGF_CA"/>
    <property type="match status" value="3"/>
</dbReference>
<keyword evidence="6" id="KW-0325">Glycoprotein</keyword>
<dbReference type="GO" id="GO:0005509">
    <property type="term" value="F:calcium ion binding"/>
    <property type="evidence" value="ECO:0007669"/>
    <property type="project" value="InterPro"/>
</dbReference>
<dbReference type="InterPro" id="IPR048287">
    <property type="entry name" value="TSPN-like_N"/>
</dbReference>
<feature type="coiled-coil region" evidence="8">
    <location>
        <begin position="313"/>
        <end position="340"/>
    </location>
</feature>
<evidence type="ECO:0000256" key="4">
    <source>
        <dbReference type="ARBA" id="ARBA00022837"/>
    </source>
</evidence>
<dbReference type="PROSITE" id="PS00010">
    <property type="entry name" value="ASX_HYDROXYL"/>
    <property type="match status" value="5"/>
</dbReference>
<keyword evidence="1 7" id="KW-0245">EGF-like domain</keyword>
<evidence type="ECO:0000256" key="5">
    <source>
        <dbReference type="ARBA" id="ARBA00023157"/>
    </source>
</evidence>
<dbReference type="PROSITE" id="PS50026">
    <property type="entry name" value="EGF_3"/>
    <property type="match status" value="5"/>
</dbReference>
<dbReference type="CDD" id="cd00054">
    <property type="entry name" value="EGF_CA"/>
    <property type="match status" value="5"/>
</dbReference>
<dbReference type="InterPro" id="IPR018097">
    <property type="entry name" value="EGF_Ca-bd_CS"/>
</dbReference>
<dbReference type="OrthoDB" id="6516201at2759"/>
<comment type="caution">
    <text evidence="12">The sequence shown here is derived from an EMBL/GenBank/DDBJ whole genome shotgun (WGS) entry which is preliminary data.</text>
</comment>
<dbReference type="SUPFAM" id="SSF49899">
    <property type="entry name" value="Concanavalin A-like lectins/glucanases"/>
    <property type="match status" value="1"/>
</dbReference>
<name>A0A8X6TGY5_NEPPI</name>
<dbReference type="InterPro" id="IPR013320">
    <property type="entry name" value="ConA-like_dom_sf"/>
</dbReference>
<protein>
    <submittedName>
        <fullName evidence="12">Protein kinase C-binding protein NELL1</fullName>
    </submittedName>
</protein>
<evidence type="ECO:0000256" key="3">
    <source>
        <dbReference type="ARBA" id="ARBA00022737"/>
    </source>
</evidence>
<dbReference type="Gene3D" id="2.10.25.10">
    <property type="entry name" value="Laminin"/>
    <property type="match status" value="6"/>
</dbReference>
<feature type="domain" description="VWFC" evidence="11">
    <location>
        <begin position="408"/>
        <end position="471"/>
    </location>
</feature>
<dbReference type="InterPro" id="IPR049883">
    <property type="entry name" value="NOTCH1_EGF-like"/>
</dbReference>
<feature type="domain" description="EGF-like" evidence="10">
    <location>
        <begin position="631"/>
        <end position="668"/>
    </location>
</feature>
<keyword evidence="5 7" id="KW-1015">Disulfide bond</keyword>
<sequence length="1002" mass="111834">MESEHQLGVLRMTLLRYDASKIAVFTFRSWGLGREGFLQFLAELHTVQCTRETSGFHIDSKLQFDLIDGLQIYNKTYTGLTVVEGLHHLSPAVLLQASGFHIDSKLQFDLIDGLQIYNKTYTGLTVVEGLHHLSPAVLLQGDSRHLQLPAEMLQKISKHLSETNEFSFMATLKQEGKNTGTIISFSEGNNRFLELQSSGRKDEVRLHYTHKNSTFVETFPYHLSDKNWHQVAISVSGNTVNLYVDCNRIYKRIVNDIDFDFTGRNISLWLGQRNAHHFMYKGYLQDVKIAAEAHGYVIQCPNLDTDCPTCGQFQQLQKSVQQLENHIKLLTERLAHAEHHISSLQQCECEKSCVVNGSTHPDGSTWKHGCDICSCVHGDLKCLPVSCSSGQCKNPVHVPGECCPVCLKKCLFENVLYDHGETISPIKCATCECINGSMHCRRIDPETSCPKLACPKEEQFSTPDECCNFCPGVDYCGKGHDCHLNASCMNLNTHYKCQCVRGFEGDGKLCEDINECERQGGHDGHHCHDNTKCVNIPGDYVCECLPGYQRADKFNCVEIDECSTGEHNCHVNALCINTAGSYTCKCLDGYDGDGFNCEPVCSSTCLNGGECIAPDTCSCLHGYTGVNCETDVDECALGLHMCHPNSQCINMPGWYYCQCRPGYESHPEDNLRAFCQDIDECLTGSHTCDLSALCVNDEGGYHCECLENSSCSLNCLYFGEERLSGEIWSSETCTKCRCTNGVVSCQPVECDCTKRNVNFDCCPHCDHSSVCQHQDASKSFHNGDQWIYQCQTCECLHGEIDCWDLECPPVNCENPVQKPNDCCLRCDDDPCSLPYNTTHNQLKGCAYNGIFYKPGEKIPLIQDPCSSCHCQEGFICCTYSSNCNSSDVFFESELFIQNEETANNTVISTDNISSNSEMDQDKNSNHSNDSIYISSKPNQMGSRLLSAVFKDFTSTDNEQKRIKRNRHTLGEEITPLIDNMKFTTVLKGAFVKGASVPSSSSD</sequence>
<dbReference type="PROSITE" id="PS01208">
    <property type="entry name" value="VWFC_1"/>
    <property type="match status" value="2"/>
</dbReference>
<dbReference type="SUPFAM" id="SSF57184">
    <property type="entry name" value="Growth factor receptor domain"/>
    <property type="match status" value="1"/>
</dbReference>
<evidence type="ECO:0000259" key="10">
    <source>
        <dbReference type="PROSITE" id="PS50026"/>
    </source>
</evidence>
<dbReference type="SUPFAM" id="SSF57603">
    <property type="entry name" value="FnI-like domain"/>
    <property type="match status" value="4"/>
</dbReference>
<dbReference type="Pfam" id="PF13385">
    <property type="entry name" value="Laminin_G_3"/>
    <property type="match status" value="1"/>
</dbReference>
<dbReference type="InterPro" id="IPR024731">
    <property type="entry name" value="NELL2-like_EGF"/>
</dbReference>
<feature type="region of interest" description="Disordered" evidence="9">
    <location>
        <begin position="910"/>
        <end position="932"/>
    </location>
</feature>
<evidence type="ECO:0000256" key="6">
    <source>
        <dbReference type="ARBA" id="ARBA00023180"/>
    </source>
</evidence>
<dbReference type="SUPFAM" id="SSF57196">
    <property type="entry name" value="EGF/Laminin"/>
    <property type="match status" value="1"/>
</dbReference>
<dbReference type="SMART" id="SM00210">
    <property type="entry name" value="TSPN"/>
    <property type="match status" value="1"/>
</dbReference>
<evidence type="ECO:0000313" key="12">
    <source>
        <dbReference type="EMBL" id="GFT07340.1"/>
    </source>
</evidence>
<keyword evidence="13" id="KW-1185">Reference proteome</keyword>
<evidence type="ECO:0000259" key="11">
    <source>
        <dbReference type="PROSITE" id="PS50184"/>
    </source>
</evidence>
<dbReference type="InterPro" id="IPR000152">
    <property type="entry name" value="EGF-type_Asp/Asn_hydroxyl_site"/>
</dbReference>
<evidence type="ECO:0000256" key="7">
    <source>
        <dbReference type="PROSITE-ProRule" id="PRU00076"/>
    </source>
</evidence>
<dbReference type="PROSITE" id="PS01186">
    <property type="entry name" value="EGF_2"/>
    <property type="match status" value="4"/>
</dbReference>
<feature type="domain" description="EGF-like" evidence="10">
    <location>
        <begin position="512"/>
        <end position="557"/>
    </location>
</feature>
<keyword evidence="8" id="KW-0175">Coiled coil</keyword>
<dbReference type="InterPro" id="IPR001791">
    <property type="entry name" value="Laminin_G"/>
</dbReference>
<evidence type="ECO:0000313" key="13">
    <source>
        <dbReference type="Proteomes" id="UP000887013"/>
    </source>
</evidence>
<keyword evidence="4" id="KW-0106">Calcium</keyword>
<keyword evidence="3" id="KW-0677">Repeat</keyword>
<keyword evidence="12" id="KW-0418">Kinase</keyword>
<feature type="disulfide bond" evidence="7">
    <location>
        <begin position="619"/>
        <end position="628"/>
    </location>
</feature>
<reference evidence="12" key="1">
    <citation type="submission" date="2020-08" db="EMBL/GenBank/DDBJ databases">
        <title>Multicomponent nature underlies the extraordinary mechanical properties of spider dragline silk.</title>
        <authorList>
            <person name="Kono N."/>
            <person name="Nakamura H."/>
            <person name="Mori M."/>
            <person name="Yoshida Y."/>
            <person name="Ohtoshi R."/>
            <person name="Malay A.D."/>
            <person name="Moran D.A.P."/>
            <person name="Tomita M."/>
            <person name="Numata K."/>
            <person name="Arakawa K."/>
        </authorList>
    </citation>
    <scope>NUCLEOTIDE SEQUENCE</scope>
</reference>
<dbReference type="GO" id="GO:0016301">
    <property type="term" value="F:kinase activity"/>
    <property type="evidence" value="ECO:0007669"/>
    <property type="project" value="UniProtKB-KW"/>
</dbReference>
<dbReference type="FunFam" id="2.10.25.10:FF:000038">
    <property type="entry name" value="Fibrillin 2"/>
    <property type="match status" value="2"/>
</dbReference>
<feature type="domain" description="VWFC" evidence="11">
    <location>
        <begin position="351"/>
        <end position="407"/>
    </location>
</feature>
<dbReference type="InterPro" id="IPR001007">
    <property type="entry name" value="VWF_dom"/>
</dbReference>
<feature type="domain" description="EGF-like" evidence="10">
    <location>
        <begin position="472"/>
        <end position="511"/>
    </location>
</feature>
<evidence type="ECO:0000256" key="8">
    <source>
        <dbReference type="SAM" id="Coils"/>
    </source>
</evidence>
<accession>A0A8X6TGY5</accession>
<dbReference type="PROSITE" id="PS00022">
    <property type="entry name" value="EGF_1"/>
    <property type="match status" value="1"/>
</dbReference>
<proteinExistence type="predicted"/>
<feature type="domain" description="VWFC" evidence="11">
    <location>
        <begin position="769"/>
        <end position="827"/>
    </location>
</feature>
<dbReference type="InterPro" id="IPR001881">
    <property type="entry name" value="EGF-like_Ca-bd_dom"/>
</dbReference>
<dbReference type="Proteomes" id="UP000887013">
    <property type="component" value="Unassembled WGS sequence"/>
</dbReference>
<dbReference type="GO" id="GO:0005615">
    <property type="term" value="C:extracellular space"/>
    <property type="evidence" value="ECO:0007669"/>
    <property type="project" value="TreeGrafter"/>
</dbReference>
<dbReference type="InterPro" id="IPR009030">
    <property type="entry name" value="Growth_fac_rcpt_cys_sf"/>
</dbReference>
<dbReference type="PROSITE" id="PS01187">
    <property type="entry name" value="EGF_CA"/>
    <property type="match status" value="3"/>
</dbReference>
<organism evidence="12 13">
    <name type="scientific">Nephila pilipes</name>
    <name type="common">Giant wood spider</name>
    <name type="synonym">Nephila maculata</name>
    <dbReference type="NCBI Taxonomy" id="299642"/>
    <lineage>
        <taxon>Eukaryota</taxon>
        <taxon>Metazoa</taxon>
        <taxon>Ecdysozoa</taxon>
        <taxon>Arthropoda</taxon>
        <taxon>Chelicerata</taxon>
        <taxon>Arachnida</taxon>
        <taxon>Araneae</taxon>
        <taxon>Araneomorphae</taxon>
        <taxon>Entelegynae</taxon>
        <taxon>Araneoidea</taxon>
        <taxon>Nephilidae</taxon>
        <taxon>Nephila</taxon>
    </lineage>
</organism>
<gene>
    <name evidence="12" type="primary">Nell1</name>
    <name evidence="12" type="ORF">NPIL_492831</name>
</gene>
<feature type="domain" description="EGF-like" evidence="10">
    <location>
        <begin position="599"/>
        <end position="629"/>
    </location>
</feature>
<dbReference type="Pfam" id="PF12947">
    <property type="entry name" value="EGF_3"/>
    <property type="match status" value="2"/>
</dbReference>
<dbReference type="InterPro" id="IPR051586">
    <property type="entry name" value="PKC-binding_NELL"/>
</dbReference>
<feature type="disulfide bond" evidence="7">
    <location>
        <begin position="601"/>
        <end position="611"/>
    </location>
</feature>
<comment type="caution">
    <text evidence="7">Lacks conserved residue(s) required for the propagation of feature annotation.</text>
</comment>
<dbReference type="EMBL" id="BMAW01103087">
    <property type="protein sequence ID" value="GFT07340.1"/>
    <property type="molecule type" value="Genomic_DNA"/>
</dbReference>
<keyword evidence="12" id="KW-0808">Transferase</keyword>
<evidence type="ECO:0000256" key="9">
    <source>
        <dbReference type="SAM" id="MobiDB-lite"/>
    </source>
</evidence>
<dbReference type="PANTHER" id="PTHR24042:SF5">
    <property type="entry name" value="EGF-LIKE CALCIUM-BINDING DOMAIN-CONTAINING PROTEIN"/>
    <property type="match status" value="1"/>
</dbReference>
<dbReference type="AlphaFoldDB" id="A0A8X6TGY5"/>
<dbReference type="Pfam" id="PF00093">
    <property type="entry name" value="VWC"/>
    <property type="match status" value="3"/>
</dbReference>
<feature type="domain" description="EGF-like" evidence="10">
    <location>
        <begin position="558"/>
        <end position="598"/>
    </location>
</feature>
<keyword evidence="2" id="KW-0732">Signal</keyword>
<dbReference type="PROSITE" id="PS50184">
    <property type="entry name" value="VWFC_2"/>
    <property type="match status" value="3"/>
</dbReference>
<dbReference type="InterPro" id="IPR000742">
    <property type="entry name" value="EGF"/>
</dbReference>
<dbReference type="SMART" id="SM00282">
    <property type="entry name" value="LamG"/>
    <property type="match status" value="1"/>
</dbReference>
<dbReference type="SMART" id="SM00181">
    <property type="entry name" value="EGF"/>
    <property type="match status" value="6"/>
</dbReference>
<dbReference type="SMART" id="SM00179">
    <property type="entry name" value="EGF_CA"/>
    <property type="match status" value="5"/>
</dbReference>
<evidence type="ECO:0000256" key="1">
    <source>
        <dbReference type="ARBA" id="ARBA00022536"/>
    </source>
</evidence>
<dbReference type="Gene3D" id="2.60.120.200">
    <property type="match status" value="1"/>
</dbReference>
<dbReference type="GO" id="GO:0048513">
    <property type="term" value="P:animal organ development"/>
    <property type="evidence" value="ECO:0007669"/>
    <property type="project" value="UniProtKB-ARBA"/>
</dbReference>